<reference evidence="1 2" key="1">
    <citation type="submission" date="2023-08" db="EMBL/GenBank/DDBJ databases">
        <title>Pleionea litopenaei sp. nov., isolated from stomach of juvenile Litopenaeus vannamei.</title>
        <authorList>
            <person name="Rho A.M."/>
            <person name="Hwang C.Y."/>
        </authorList>
    </citation>
    <scope>NUCLEOTIDE SEQUENCE [LARGE SCALE GENOMIC DNA]</scope>
    <source>
        <strain evidence="1 2">HL-JVS1</strain>
    </source>
</reference>
<evidence type="ECO:0000313" key="1">
    <source>
        <dbReference type="EMBL" id="WMS88923.1"/>
    </source>
</evidence>
<dbReference type="AlphaFoldDB" id="A0AA51RWG6"/>
<proteinExistence type="predicted"/>
<gene>
    <name evidence="1" type="ORF">Q9312_08400</name>
</gene>
<sequence length="172" mass="20060">MESKAANTLVKEVEKLKKKAKADLSGNLPAALEHLFSEDSLFFDEEILTQWRRDERFDELIEYVSYQYDERGGEEFWKQVLLDLRLKKEEKKALKLLDGLLPGRMKLLKAAKKNLDKFPGNYLSETTYLVAKGEVLKVLYEYAFIIENKPAEQVNKSDSEKIKKKIQKILNE</sequence>
<keyword evidence="2" id="KW-1185">Reference proteome</keyword>
<evidence type="ECO:0000313" key="2">
    <source>
        <dbReference type="Proteomes" id="UP001239782"/>
    </source>
</evidence>
<dbReference type="Proteomes" id="UP001239782">
    <property type="component" value="Chromosome"/>
</dbReference>
<dbReference type="KEGG" id="plei:Q9312_08400"/>
<dbReference type="EMBL" id="CP133548">
    <property type="protein sequence ID" value="WMS88923.1"/>
    <property type="molecule type" value="Genomic_DNA"/>
</dbReference>
<protein>
    <submittedName>
        <fullName evidence="1">Uncharacterized protein</fullName>
    </submittedName>
</protein>
<name>A0AA51RWG6_9GAMM</name>
<accession>A0AA51RWG6</accession>
<dbReference type="RefSeq" id="WP_309204142.1">
    <property type="nucleotide sequence ID" value="NZ_CP133548.1"/>
</dbReference>
<organism evidence="1 2">
    <name type="scientific">Pleionea litopenaei</name>
    <dbReference type="NCBI Taxonomy" id="3070815"/>
    <lineage>
        <taxon>Bacteria</taxon>
        <taxon>Pseudomonadati</taxon>
        <taxon>Pseudomonadota</taxon>
        <taxon>Gammaproteobacteria</taxon>
        <taxon>Oceanospirillales</taxon>
        <taxon>Pleioneaceae</taxon>
        <taxon>Pleionea</taxon>
    </lineage>
</organism>